<protein>
    <submittedName>
        <fullName evidence="2">Uncharacterized protein</fullName>
    </submittedName>
</protein>
<keyword evidence="3" id="KW-1185">Reference proteome</keyword>
<evidence type="ECO:0000313" key="3">
    <source>
        <dbReference type="Proteomes" id="UP000000702"/>
    </source>
</evidence>
<dbReference type="AlphaFoldDB" id="F9W910"/>
<accession>F9W910</accession>
<evidence type="ECO:0000256" key="1">
    <source>
        <dbReference type="SAM" id="MobiDB-lite"/>
    </source>
</evidence>
<evidence type="ECO:0000313" key="2">
    <source>
        <dbReference type="EMBL" id="CCD13699.1"/>
    </source>
</evidence>
<feature type="compositionally biased region" description="Basic residues" evidence="1">
    <location>
        <begin position="13"/>
        <end position="23"/>
    </location>
</feature>
<proteinExistence type="predicted"/>
<dbReference type="EMBL" id="CAEQ01001253">
    <property type="protein sequence ID" value="CCD13699.1"/>
    <property type="molecule type" value="Genomic_DNA"/>
</dbReference>
<feature type="region of interest" description="Disordered" evidence="1">
    <location>
        <begin position="9"/>
        <end position="33"/>
    </location>
</feature>
<feature type="region of interest" description="Disordered" evidence="1">
    <location>
        <begin position="76"/>
        <end position="100"/>
    </location>
</feature>
<name>F9W910_TRYCI</name>
<gene>
    <name evidence="2" type="ORF">TCIL3000_0_44330</name>
</gene>
<sequence length="130" mass="13898">MYCTDRTIETARGRNHKRKKKKSMASIDYQQSFPPHTPTHPIHLHCFLYSMLSTADATCSFCTIGVHDPNTLNSVGGEAEKSSLGDKTPVSNLAPGCPSDRHVDTDIAEPGGGKPPGTAALLCCSASLKL</sequence>
<organism evidence="2 3">
    <name type="scientific">Trypanosoma congolense (strain IL3000)</name>
    <dbReference type="NCBI Taxonomy" id="1068625"/>
    <lineage>
        <taxon>Eukaryota</taxon>
        <taxon>Discoba</taxon>
        <taxon>Euglenozoa</taxon>
        <taxon>Kinetoplastea</taxon>
        <taxon>Metakinetoplastina</taxon>
        <taxon>Trypanosomatida</taxon>
        <taxon>Trypanosomatidae</taxon>
        <taxon>Trypanosoma</taxon>
        <taxon>Nannomonas</taxon>
    </lineage>
</organism>
<reference evidence="2 3" key="2">
    <citation type="journal article" date="2012" name="Proc. Natl. Acad. Sci. U.S.A.">
        <title>Antigenic diversity is generated by distinct evolutionary mechanisms in African trypanosome species.</title>
        <authorList>
            <person name="Jackson A.P."/>
            <person name="Berry A."/>
            <person name="Aslett M."/>
            <person name="Allison H.C."/>
            <person name="Burton P."/>
            <person name="Vavrova-Anderson J."/>
            <person name="Brown R."/>
            <person name="Browne H."/>
            <person name="Corton N."/>
            <person name="Hauser H."/>
            <person name="Gamble J."/>
            <person name="Gilderthorp R."/>
            <person name="Marcello L."/>
            <person name="McQuillan J."/>
            <person name="Otto T.D."/>
            <person name="Quail M.A."/>
            <person name="Sanders M.J."/>
            <person name="van Tonder A."/>
            <person name="Ginger M.L."/>
            <person name="Field M.C."/>
            <person name="Barry J.D."/>
            <person name="Hertz-Fowler C."/>
            <person name="Berriman M."/>
        </authorList>
    </citation>
    <scope>NUCLEOTIDE SEQUENCE [LARGE SCALE GENOMIC DNA]</scope>
    <source>
        <strain evidence="2 3">IL3000</strain>
    </source>
</reference>
<comment type="caution">
    <text evidence="2">The sequence shown here is derived from an EMBL/GenBank/DDBJ whole genome shotgun (WGS) entry which is preliminary data.</text>
</comment>
<dbReference type="Proteomes" id="UP000000702">
    <property type="component" value="Unassembled WGS sequence"/>
</dbReference>
<reference evidence="3" key="1">
    <citation type="submission" date="2011-07" db="EMBL/GenBank/DDBJ databases">
        <title>Divergent evolution of antigenic variation in African trypanosomes.</title>
        <authorList>
            <person name="Jackson A.P."/>
            <person name="Berry A."/>
            <person name="Allison H.C."/>
            <person name="Burton P."/>
            <person name="Anderson J."/>
            <person name="Aslett M."/>
            <person name="Brown R."/>
            <person name="Corton N."/>
            <person name="Harris D."/>
            <person name="Hauser H."/>
            <person name="Gamble J."/>
            <person name="Gilderthorp R."/>
            <person name="McQuillan J."/>
            <person name="Quail M.A."/>
            <person name="Sanders M."/>
            <person name="Van Tonder A."/>
            <person name="Ginger M.L."/>
            <person name="Donelson J.E."/>
            <person name="Field M.C."/>
            <person name="Barry J.D."/>
            <person name="Berriman M."/>
            <person name="Hertz-Fowler C."/>
        </authorList>
    </citation>
    <scope>NUCLEOTIDE SEQUENCE [LARGE SCALE GENOMIC DNA]</scope>
    <source>
        <strain evidence="3">IL3000</strain>
    </source>
</reference>